<feature type="compositionally biased region" description="Polar residues" evidence="1">
    <location>
        <begin position="1"/>
        <end position="14"/>
    </location>
</feature>
<keyword evidence="3" id="KW-1185">Reference proteome</keyword>
<protein>
    <submittedName>
        <fullName evidence="2">Uncharacterized protein</fullName>
    </submittedName>
</protein>
<dbReference type="EMBL" id="BAAAHQ010000023">
    <property type="protein sequence ID" value="GAA0937893.1"/>
    <property type="molecule type" value="Genomic_DNA"/>
</dbReference>
<dbReference type="Proteomes" id="UP001501578">
    <property type="component" value="Unassembled WGS sequence"/>
</dbReference>
<evidence type="ECO:0000313" key="2">
    <source>
        <dbReference type="EMBL" id="GAA0937893.1"/>
    </source>
</evidence>
<accession>A0ABN1Q5G9</accession>
<comment type="caution">
    <text evidence="2">The sequence shown here is derived from an EMBL/GenBank/DDBJ whole genome shotgun (WGS) entry which is preliminary data.</text>
</comment>
<proteinExistence type="predicted"/>
<evidence type="ECO:0000313" key="3">
    <source>
        <dbReference type="Proteomes" id="UP001501578"/>
    </source>
</evidence>
<name>A0ABN1Q5G9_9ACTN</name>
<gene>
    <name evidence="2" type="ORF">GCM10009560_47540</name>
</gene>
<organism evidence="2 3">
    <name type="scientific">Nonomuraea longicatena</name>
    <dbReference type="NCBI Taxonomy" id="83682"/>
    <lineage>
        <taxon>Bacteria</taxon>
        <taxon>Bacillati</taxon>
        <taxon>Actinomycetota</taxon>
        <taxon>Actinomycetes</taxon>
        <taxon>Streptosporangiales</taxon>
        <taxon>Streptosporangiaceae</taxon>
        <taxon>Nonomuraea</taxon>
    </lineage>
</organism>
<reference evidence="2 3" key="1">
    <citation type="journal article" date="2019" name="Int. J. Syst. Evol. Microbiol.">
        <title>The Global Catalogue of Microorganisms (GCM) 10K type strain sequencing project: providing services to taxonomists for standard genome sequencing and annotation.</title>
        <authorList>
            <consortium name="The Broad Institute Genomics Platform"/>
            <consortium name="The Broad Institute Genome Sequencing Center for Infectious Disease"/>
            <person name="Wu L."/>
            <person name="Ma J."/>
        </authorList>
    </citation>
    <scope>NUCLEOTIDE SEQUENCE [LARGE SCALE GENOMIC DNA]</scope>
    <source>
        <strain evidence="2 3">JCM 11136</strain>
    </source>
</reference>
<evidence type="ECO:0000256" key="1">
    <source>
        <dbReference type="SAM" id="MobiDB-lite"/>
    </source>
</evidence>
<feature type="compositionally biased region" description="Low complexity" evidence="1">
    <location>
        <begin position="18"/>
        <end position="27"/>
    </location>
</feature>
<feature type="region of interest" description="Disordered" evidence="1">
    <location>
        <begin position="1"/>
        <end position="52"/>
    </location>
</feature>
<sequence length="102" mass="11531">MSGPTVRSDTSTLNLLLPTGRPPFTGRCRGRRRVRVRSDGPPAAAGPGTYLFTPEQWEPRRAEFCRLIRKPADAIEQVKEEFHQAMEDLEELLAKRCRRGPA</sequence>